<name>A0ABP0CRB5_9PEZI</name>
<dbReference type="Pfam" id="PF07883">
    <property type="entry name" value="Cupin_2"/>
    <property type="match status" value="1"/>
</dbReference>
<dbReference type="Proteomes" id="UP001642406">
    <property type="component" value="Unassembled WGS sequence"/>
</dbReference>
<protein>
    <recommendedName>
        <fullName evidence="1">Cupin type-2 domain-containing protein</fullName>
    </recommendedName>
</protein>
<dbReference type="PANTHER" id="PTHR36156">
    <property type="entry name" value="SLR2101 PROTEIN"/>
    <property type="match status" value="1"/>
</dbReference>
<dbReference type="SUPFAM" id="SSF51182">
    <property type="entry name" value="RmlC-like cupins"/>
    <property type="match status" value="1"/>
</dbReference>
<dbReference type="Gene3D" id="2.60.120.10">
    <property type="entry name" value="Jelly Rolls"/>
    <property type="match status" value="1"/>
</dbReference>
<evidence type="ECO:0000259" key="1">
    <source>
        <dbReference type="Pfam" id="PF07883"/>
    </source>
</evidence>
<feature type="domain" description="Cupin type-2" evidence="1">
    <location>
        <begin position="108"/>
        <end position="174"/>
    </location>
</feature>
<gene>
    <name evidence="2" type="ORF">SBRCBS47491_008715</name>
</gene>
<dbReference type="EMBL" id="CAWUHC010000119">
    <property type="protein sequence ID" value="CAK7233744.1"/>
    <property type="molecule type" value="Genomic_DNA"/>
</dbReference>
<dbReference type="InterPro" id="IPR013096">
    <property type="entry name" value="Cupin_2"/>
</dbReference>
<evidence type="ECO:0000313" key="2">
    <source>
        <dbReference type="EMBL" id="CAK7233744.1"/>
    </source>
</evidence>
<dbReference type="InterPro" id="IPR047142">
    <property type="entry name" value="OryJ/VirC-like"/>
</dbReference>
<dbReference type="CDD" id="cd02231">
    <property type="entry name" value="cupin_BLL6423-like"/>
    <property type="match status" value="1"/>
</dbReference>
<dbReference type="InterPro" id="IPR011051">
    <property type="entry name" value="RmlC_Cupin_sf"/>
</dbReference>
<keyword evidence="3" id="KW-1185">Reference proteome</keyword>
<sequence length="204" mass="21990">MSPSTPKELAVLRPSVDYGLRTAERHITTVDAASGQSMFTPKEDLLYCDRGGYSVSWNYATSTFPADLADNKDLTGFLSDDVGANPNSVFYTGSRIVNSGGITFNTTNFAPGTETVMHRTLSLDFVTVVQGTMELELDSGEKVVLQAGDSIVQRQTNHLWRNLSPDQPARMVSVITPAYGVTINGQSLVEEGFSINGMGKPGSK</sequence>
<accession>A0ABP0CRB5</accession>
<dbReference type="PANTHER" id="PTHR36156:SF3">
    <property type="entry name" value="CUPIN 2 CONSERVED BARREL DOMAIN-CONTAINING PROTEIN"/>
    <property type="match status" value="1"/>
</dbReference>
<organism evidence="2 3">
    <name type="scientific">Sporothrix bragantina</name>
    <dbReference type="NCBI Taxonomy" id="671064"/>
    <lineage>
        <taxon>Eukaryota</taxon>
        <taxon>Fungi</taxon>
        <taxon>Dikarya</taxon>
        <taxon>Ascomycota</taxon>
        <taxon>Pezizomycotina</taxon>
        <taxon>Sordariomycetes</taxon>
        <taxon>Sordariomycetidae</taxon>
        <taxon>Ophiostomatales</taxon>
        <taxon>Ophiostomataceae</taxon>
        <taxon>Sporothrix</taxon>
    </lineage>
</organism>
<comment type="caution">
    <text evidence="2">The sequence shown here is derived from an EMBL/GenBank/DDBJ whole genome shotgun (WGS) entry which is preliminary data.</text>
</comment>
<dbReference type="InterPro" id="IPR014710">
    <property type="entry name" value="RmlC-like_jellyroll"/>
</dbReference>
<evidence type="ECO:0000313" key="3">
    <source>
        <dbReference type="Proteomes" id="UP001642406"/>
    </source>
</evidence>
<reference evidence="2 3" key="1">
    <citation type="submission" date="2024-01" db="EMBL/GenBank/DDBJ databases">
        <authorList>
            <person name="Allen C."/>
            <person name="Tagirdzhanova G."/>
        </authorList>
    </citation>
    <scope>NUCLEOTIDE SEQUENCE [LARGE SCALE GENOMIC DNA]</scope>
</reference>
<proteinExistence type="predicted"/>